<dbReference type="Proteomes" id="UP000238164">
    <property type="component" value="Chromosome 1"/>
</dbReference>
<dbReference type="OrthoDB" id="3266379at2"/>
<evidence type="ECO:0000313" key="3">
    <source>
        <dbReference type="Proteomes" id="UP000238164"/>
    </source>
</evidence>
<dbReference type="RefSeq" id="WP_105186725.1">
    <property type="nucleotide sequence ID" value="NZ_BAAAGO010000006.1"/>
</dbReference>
<comment type="similarity">
    <text evidence="1">Belongs to the SURF1 family.</text>
</comment>
<keyword evidence="1" id="KW-1003">Cell membrane</keyword>
<gene>
    <name evidence="2" type="ORF">MPLG2_3125</name>
</gene>
<accession>A0A2N9JJC9</accession>
<dbReference type="KEGG" id="mgg:MPLG2_3125"/>
<keyword evidence="3" id="KW-1185">Reference proteome</keyword>
<dbReference type="Pfam" id="PF02104">
    <property type="entry name" value="SURF1"/>
    <property type="match status" value="1"/>
</dbReference>
<comment type="subcellular location">
    <subcellularLocation>
        <location evidence="1">Cell membrane</location>
        <topology evidence="1">Multi-pass membrane protein</topology>
    </subcellularLocation>
</comment>
<evidence type="ECO:0000256" key="1">
    <source>
        <dbReference type="RuleBase" id="RU363076"/>
    </source>
</evidence>
<proteinExistence type="inferred from homology"/>
<organism evidence="2 3">
    <name type="scientific">Micropruina glycogenica</name>
    <dbReference type="NCBI Taxonomy" id="75385"/>
    <lineage>
        <taxon>Bacteria</taxon>
        <taxon>Bacillati</taxon>
        <taxon>Actinomycetota</taxon>
        <taxon>Actinomycetes</taxon>
        <taxon>Propionibacteriales</taxon>
        <taxon>Nocardioidaceae</taxon>
        <taxon>Micropruina</taxon>
    </lineage>
</organism>
<name>A0A2N9JJC9_9ACTN</name>
<sequence>MSVRGRQALVIVLGVVLAGVMTVLGAWQLRVFTDQANASVQARAQQSPVPLLDFVAVDGTVGDIYGKPVTVQGHYLADQQQRVLGADGVVRVLSAFQLADGRVLPIVRGAIAQGVDAPPPPTGEHSETGLFLASEAGTDHALATGYALGSVRLPQLAQLWPQPLLPGFITLDATAAASQGLQPATVSLPTGEGSWRNSGYALQWWAFALFTLGMSIRIAQGMAKKARTVARD</sequence>
<reference evidence="2 3" key="1">
    <citation type="submission" date="2018-02" db="EMBL/GenBank/DDBJ databases">
        <authorList>
            <person name="Cohen D.B."/>
            <person name="Kent A.D."/>
        </authorList>
    </citation>
    <scope>NUCLEOTIDE SEQUENCE [LARGE SCALE GENOMIC DNA]</scope>
    <source>
        <strain evidence="2">1</strain>
    </source>
</reference>
<keyword evidence="1" id="KW-0472">Membrane</keyword>
<dbReference type="AlphaFoldDB" id="A0A2N9JJC9"/>
<dbReference type="EMBL" id="LT985188">
    <property type="protein sequence ID" value="SPD88155.1"/>
    <property type="molecule type" value="Genomic_DNA"/>
</dbReference>
<dbReference type="GO" id="GO:0005886">
    <property type="term" value="C:plasma membrane"/>
    <property type="evidence" value="ECO:0007669"/>
    <property type="project" value="UniProtKB-SubCell"/>
</dbReference>
<dbReference type="CDD" id="cd06662">
    <property type="entry name" value="SURF1"/>
    <property type="match status" value="1"/>
</dbReference>
<dbReference type="InterPro" id="IPR002994">
    <property type="entry name" value="Surf1/Shy1"/>
</dbReference>
<protein>
    <recommendedName>
        <fullName evidence="1">SURF1-like protein</fullName>
    </recommendedName>
</protein>
<evidence type="ECO:0000313" key="2">
    <source>
        <dbReference type="EMBL" id="SPD88155.1"/>
    </source>
</evidence>